<evidence type="ECO:0000313" key="7">
    <source>
        <dbReference type="Proteomes" id="UP000593994"/>
    </source>
</evidence>
<dbReference type="GO" id="GO:0032993">
    <property type="term" value="C:protein-DNA complex"/>
    <property type="evidence" value="ECO:0007669"/>
    <property type="project" value="TreeGrafter"/>
</dbReference>
<dbReference type="PROSITE" id="PS50110">
    <property type="entry name" value="RESPONSE_REGULATORY"/>
    <property type="match status" value="1"/>
</dbReference>
<dbReference type="AlphaFoldDB" id="A0A7S7LW11"/>
<proteinExistence type="predicted"/>
<evidence type="ECO:0000313" key="6">
    <source>
        <dbReference type="EMBL" id="QOY52562.1"/>
    </source>
</evidence>
<accession>A0A7S7LW11</accession>
<dbReference type="GO" id="GO:0000156">
    <property type="term" value="F:phosphorelay response regulator activity"/>
    <property type="evidence" value="ECO:0007669"/>
    <property type="project" value="TreeGrafter"/>
</dbReference>
<feature type="domain" description="OmpR/PhoB-type" evidence="5">
    <location>
        <begin position="127"/>
        <end position="224"/>
    </location>
</feature>
<dbReference type="SMART" id="SM00862">
    <property type="entry name" value="Trans_reg_C"/>
    <property type="match status" value="1"/>
</dbReference>
<dbReference type="InterPro" id="IPR039420">
    <property type="entry name" value="WalR-like"/>
</dbReference>
<evidence type="ECO:0000256" key="1">
    <source>
        <dbReference type="ARBA" id="ARBA00023125"/>
    </source>
</evidence>
<dbReference type="GO" id="GO:0000976">
    <property type="term" value="F:transcription cis-regulatory region binding"/>
    <property type="evidence" value="ECO:0007669"/>
    <property type="project" value="TreeGrafter"/>
</dbReference>
<dbReference type="Gene3D" id="6.10.250.690">
    <property type="match status" value="1"/>
</dbReference>
<reference evidence="6 7" key="1">
    <citation type="submission" date="2020-05" db="EMBL/GenBank/DDBJ databases">
        <title>Sulfurimonas marisnigri, sp. nov., and Sulfurimonas baltica, sp. nov., manganese oxide reducing chemolithoautotrophs of the class Epsilonproteobacteria isolated from the pelagic redoxclines of the Black and Baltic Seas and emended description of the genus Sulfurimonas.</title>
        <authorList>
            <person name="Henkel J.V."/>
            <person name="Laudan C."/>
            <person name="Werner J."/>
            <person name="Neu T."/>
            <person name="Plewe S."/>
            <person name="Sproer C."/>
            <person name="Bunk B."/>
            <person name="Schulz-Vogt H.N."/>
        </authorList>
    </citation>
    <scope>NUCLEOTIDE SEQUENCE [LARGE SCALE GENOMIC DNA]</scope>
    <source>
        <strain evidence="6 7">GD2</strain>
    </source>
</reference>
<dbReference type="CDD" id="cd00383">
    <property type="entry name" value="trans_reg_C"/>
    <property type="match status" value="1"/>
</dbReference>
<dbReference type="InterPro" id="IPR016032">
    <property type="entry name" value="Sig_transdc_resp-reg_C-effctor"/>
</dbReference>
<dbReference type="InterPro" id="IPR036388">
    <property type="entry name" value="WH-like_DNA-bd_sf"/>
</dbReference>
<dbReference type="InterPro" id="IPR001789">
    <property type="entry name" value="Sig_transdc_resp-reg_receiver"/>
</dbReference>
<dbReference type="PANTHER" id="PTHR48111:SF73">
    <property type="entry name" value="ALKALINE PHOSPHATASE SYNTHESIS TRANSCRIPTIONAL REGULATORY PROTEIN PHOP"/>
    <property type="match status" value="1"/>
</dbReference>
<dbReference type="PANTHER" id="PTHR48111">
    <property type="entry name" value="REGULATOR OF RPOS"/>
    <property type="match status" value="1"/>
</dbReference>
<organism evidence="6 7">
    <name type="scientific">Candidatus Sulfurimonas baltica</name>
    <dbReference type="NCBI Taxonomy" id="2740404"/>
    <lineage>
        <taxon>Bacteria</taxon>
        <taxon>Pseudomonadati</taxon>
        <taxon>Campylobacterota</taxon>
        <taxon>Epsilonproteobacteria</taxon>
        <taxon>Campylobacterales</taxon>
        <taxon>Sulfurimonadaceae</taxon>
        <taxon>Sulfurimonas</taxon>
    </lineage>
</organism>
<keyword evidence="2" id="KW-0597">Phosphoprotein</keyword>
<dbReference type="SMART" id="SM00448">
    <property type="entry name" value="REC"/>
    <property type="match status" value="1"/>
</dbReference>
<dbReference type="SUPFAM" id="SSF46894">
    <property type="entry name" value="C-terminal effector domain of the bipartite response regulators"/>
    <property type="match status" value="1"/>
</dbReference>
<dbReference type="Proteomes" id="UP000593994">
    <property type="component" value="Chromosome"/>
</dbReference>
<dbReference type="PROSITE" id="PS51755">
    <property type="entry name" value="OMPR_PHOB"/>
    <property type="match status" value="1"/>
</dbReference>
<name>A0A7S7LW11_9BACT</name>
<evidence type="ECO:0000256" key="3">
    <source>
        <dbReference type="PROSITE-ProRule" id="PRU01091"/>
    </source>
</evidence>
<protein>
    <submittedName>
        <fullName evidence="6">Response regulator transcription factor</fullName>
    </submittedName>
</protein>
<dbReference type="InterPro" id="IPR001867">
    <property type="entry name" value="OmpR/PhoB-type_DNA-bd"/>
</dbReference>
<dbReference type="Pfam" id="PF00486">
    <property type="entry name" value="Trans_reg_C"/>
    <property type="match status" value="1"/>
</dbReference>
<dbReference type="Pfam" id="PF00072">
    <property type="entry name" value="Response_reg"/>
    <property type="match status" value="1"/>
</dbReference>
<keyword evidence="7" id="KW-1185">Reference proteome</keyword>
<dbReference type="SUPFAM" id="SSF52172">
    <property type="entry name" value="CheY-like"/>
    <property type="match status" value="1"/>
</dbReference>
<dbReference type="GO" id="GO:0005829">
    <property type="term" value="C:cytosol"/>
    <property type="evidence" value="ECO:0007669"/>
    <property type="project" value="TreeGrafter"/>
</dbReference>
<evidence type="ECO:0000259" key="5">
    <source>
        <dbReference type="PROSITE" id="PS51755"/>
    </source>
</evidence>
<dbReference type="Gene3D" id="1.10.10.10">
    <property type="entry name" value="Winged helix-like DNA-binding domain superfamily/Winged helix DNA-binding domain"/>
    <property type="match status" value="1"/>
</dbReference>
<dbReference type="Gene3D" id="3.40.50.2300">
    <property type="match status" value="1"/>
</dbReference>
<dbReference type="InterPro" id="IPR011006">
    <property type="entry name" value="CheY-like_superfamily"/>
</dbReference>
<evidence type="ECO:0000259" key="4">
    <source>
        <dbReference type="PROSITE" id="PS50110"/>
    </source>
</evidence>
<dbReference type="GO" id="GO:0006355">
    <property type="term" value="P:regulation of DNA-templated transcription"/>
    <property type="evidence" value="ECO:0007669"/>
    <property type="project" value="InterPro"/>
</dbReference>
<dbReference type="RefSeq" id="WP_194370715.1">
    <property type="nucleotide sequence ID" value="NZ_CP054492.1"/>
</dbReference>
<dbReference type="KEGG" id="sbal:HUE88_02400"/>
<keyword evidence="1 3" id="KW-0238">DNA-binding</keyword>
<feature type="domain" description="Response regulatory" evidence="4">
    <location>
        <begin position="4"/>
        <end position="118"/>
    </location>
</feature>
<dbReference type="EMBL" id="CP054492">
    <property type="protein sequence ID" value="QOY52562.1"/>
    <property type="molecule type" value="Genomic_DNA"/>
</dbReference>
<gene>
    <name evidence="6" type="ORF">HUE88_02400</name>
</gene>
<feature type="modified residue" description="4-aspartylphosphate" evidence="2">
    <location>
        <position position="53"/>
    </location>
</feature>
<evidence type="ECO:0000256" key="2">
    <source>
        <dbReference type="PROSITE-ProRule" id="PRU00169"/>
    </source>
</evidence>
<feature type="DNA-binding region" description="OmpR/PhoB-type" evidence="3">
    <location>
        <begin position="127"/>
        <end position="224"/>
    </location>
</feature>
<sequence>MSAKIVIVDDEEDLLELLEYNLDKEGYEVVGFLNTKTVSQILDEEEIDLLIMDRNLPGVEGSEFVQELRKKGIATPVIYLSAKNRDSDIEEGFLRGGDDYITKPFNMKELLLRVKAMLRRTSKKIDEGNLSHRDLFLDKSSRALSVDGKNIDITKLEFNLLCEFILNKNMVLDRDHLLLNVWGDSEEYQYRTVNVAINRLKEKIDPDKTKDYIQTVRGIGYKLC</sequence>